<sequence length="221" mass="24357">MHDLVIFGAGELGGMARQYAVEDHGRNIAAFVVDASFKKQDVFHDIPVVSWPDMRQRFNPADTDFFIAVGYRSMRRRREVYENVQQAGYSCINLVSPASYVSETSHIGENNMIFPGVVVEPGVFLGNNNVLWSNTTICHDSVIGDHNFFAANVTLGGRVRIGDSNFIGFSATVLQDIAVGDETLIGAQALIHRPTDSLRQYWGVPAKERGTIDPVHGVCVE</sequence>
<proteinExistence type="predicted"/>
<feature type="site" description="Increases basicity of active site His" evidence="1">
    <location>
        <position position="140"/>
    </location>
</feature>
<evidence type="ECO:0000256" key="2">
    <source>
        <dbReference type="PIRSR" id="PIRSR620019-2"/>
    </source>
</evidence>
<comment type="caution">
    <text evidence="4">The sequence shown here is derived from an EMBL/GenBank/DDBJ whole genome shotgun (WGS) entry which is preliminary data.</text>
</comment>
<evidence type="ECO:0000313" key="4">
    <source>
        <dbReference type="EMBL" id="KUI15638.1"/>
    </source>
</evidence>
<reference evidence="4 5" key="1">
    <citation type="submission" date="2016-01" db="EMBL/GenBank/DDBJ databases">
        <authorList>
            <consortium name="TB Trials Study Group"/>
            <person name="Sutton G."/>
            <person name="Brinkac L."/>
            <person name="Sanka R."/>
            <person name="Adams M."/>
            <person name="Lau E.L."/>
            <person name="Macaden R."/>
            <person name="Grewal H.M.S."/>
        </authorList>
    </citation>
    <scope>NUCLEOTIDE SEQUENCE [LARGE SCALE GENOMIC DNA]</scope>
    <source>
        <strain evidence="4 5">IS-1744</strain>
    </source>
</reference>
<feature type="active site" description="Proton acceptor" evidence="1">
    <location>
        <position position="139"/>
    </location>
</feature>
<dbReference type="InterPro" id="IPR050179">
    <property type="entry name" value="Trans_hexapeptide_repeat"/>
</dbReference>
<dbReference type="RefSeq" id="WP_064396387.1">
    <property type="nucleotide sequence ID" value="NZ_LQIR01000019.1"/>
</dbReference>
<dbReference type="Proteomes" id="UP000053707">
    <property type="component" value="Unassembled WGS sequence"/>
</dbReference>
<dbReference type="Gene3D" id="2.160.10.10">
    <property type="entry name" value="Hexapeptide repeat proteins"/>
    <property type="match status" value="1"/>
</dbReference>
<feature type="binding site" evidence="2">
    <location>
        <position position="70"/>
    </location>
    <ligand>
        <name>substrate</name>
    </ligand>
</feature>
<keyword evidence="5" id="KW-1185">Reference proteome</keyword>
<dbReference type="Gene3D" id="3.40.50.20">
    <property type="match status" value="1"/>
</dbReference>
<organism evidence="4 5">
    <name type="scientific">Mycobacterium lehmannii</name>
    <dbReference type="NCBI Taxonomy" id="2048550"/>
    <lineage>
        <taxon>Bacteria</taxon>
        <taxon>Bacillati</taxon>
        <taxon>Actinomycetota</taxon>
        <taxon>Actinomycetes</taxon>
        <taxon>Mycobacteriales</taxon>
        <taxon>Mycobacteriaceae</taxon>
        <taxon>Mycobacterium</taxon>
    </lineage>
</organism>
<dbReference type="SUPFAM" id="SSF51161">
    <property type="entry name" value="Trimeric LpxA-like enzymes"/>
    <property type="match status" value="1"/>
</dbReference>
<dbReference type="InterPro" id="IPR011004">
    <property type="entry name" value="Trimer_LpxA-like_sf"/>
</dbReference>
<evidence type="ECO:0000313" key="5">
    <source>
        <dbReference type="Proteomes" id="UP000053707"/>
    </source>
</evidence>
<evidence type="ECO:0000259" key="3">
    <source>
        <dbReference type="Pfam" id="PF17836"/>
    </source>
</evidence>
<dbReference type="EMBL" id="LQIR01000019">
    <property type="protein sequence ID" value="KUI15638.1"/>
    <property type="molecule type" value="Genomic_DNA"/>
</dbReference>
<dbReference type="Pfam" id="PF17836">
    <property type="entry name" value="PglD_N"/>
    <property type="match status" value="1"/>
</dbReference>
<dbReference type="PANTHER" id="PTHR43300">
    <property type="entry name" value="ACETYLTRANSFERASE"/>
    <property type="match status" value="1"/>
</dbReference>
<dbReference type="CDD" id="cd03360">
    <property type="entry name" value="LbH_AT_putative"/>
    <property type="match status" value="1"/>
</dbReference>
<dbReference type="AlphaFoldDB" id="A0A124EPI2"/>
<accession>A0A124EPI2</accession>
<dbReference type="Pfam" id="PF00132">
    <property type="entry name" value="Hexapep"/>
    <property type="match status" value="1"/>
</dbReference>
<dbReference type="InterPro" id="IPR041561">
    <property type="entry name" value="PglD_N"/>
</dbReference>
<dbReference type="InterPro" id="IPR020019">
    <property type="entry name" value="AcTrfase_PglD-like"/>
</dbReference>
<dbReference type="NCBIfam" id="TIGR03570">
    <property type="entry name" value="NeuD_NnaD"/>
    <property type="match status" value="1"/>
</dbReference>
<gene>
    <name evidence="4" type="ORF">AU192_07170</name>
</gene>
<evidence type="ECO:0000256" key="1">
    <source>
        <dbReference type="PIRSR" id="PIRSR620019-1"/>
    </source>
</evidence>
<feature type="domain" description="PglD N-terminal" evidence="3">
    <location>
        <begin position="3"/>
        <end position="77"/>
    </location>
</feature>
<dbReference type="InterPro" id="IPR001451">
    <property type="entry name" value="Hexapep"/>
</dbReference>
<dbReference type="PANTHER" id="PTHR43300:SF7">
    <property type="entry name" value="UDP-N-ACETYLBACILLOSAMINE N-ACETYLTRANSFERASE"/>
    <property type="match status" value="1"/>
</dbReference>
<name>A0A124EPI2_9MYCO</name>
<protein>
    <recommendedName>
        <fullName evidence="3">PglD N-terminal domain-containing protein</fullName>
    </recommendedName>
</protein>